<name>A0ABQ1LUD8_9BACT</name>
<protein>
    <recommendedName>
        <fullName evidence="3">Variable large protein</fullName>
    </recommendedName>
</protein>
<sequence>MYSKTIGCEYDFAVSAMDNAPRSGNKIKGNKEVAAIGIASVTHQVATQAVTANIANASEFISFGSKNKMMTANKIGPKILPTNGALILSIINKLDYKLKYIS</sequence>
<keyword evidence="2" id="KW-1185">Reference proteome</keyword>
<accession>A0ABQ1LUD8</accession>
<gene>
    <name evidence="1" type="ORF">GCM10010993_05900</name>
</gene>
<proteinExistence type="predicted"/>
<dbReference type="EMBL" id="BMFD01000002">
    <property type="protein sequence ID" value="GGC29800.1"/>
    <property type="molecule type" value="Genomic_DNA"/>
</dbReference>
<evidence type="ECO:0000313" key="2">
    <source>
        <dbReference type="Proteomes" id="UP000635885"/>
    </source>
</evidence>
<comment type="caution">
    <text evidence="1">The sequence shown here is derived from an EMBL/GenBank/DDBJ whole genome shotgun (WGS) entry which is preliminary data.</text>
</comment>
<organism evidence="1 2">
    <name type="scientific">Belliella aquatica</name>
    <dbReference type="NCBI Taxonomy" id="1323734"/>
    <lineage>
        <taxon>Bacteria</taxon>
        <taxon>Pseudomonadati</taxon>
        <taxon>Bacteroidota</taxon>
        <taxon>Cytophagia</taxon>
        <taxon>Cytophagales</taxon>
        <taxon>Cyclobacteriaceae</taxon>
        <taxon>Belliella</taxon>
    </lineage>
</organism>
<evidence type="ECO:0008006" key="3">
    <source>
        <dbReference type="Google" id="ProtNLM"/>
    </source>
</evidence>
<dbReference type="Proteomes" id="UP000635885">
    <property type="component" value="Unassembled WGS sequence"/>
</dbReference>
<evidence type="ECO:0000313" key="1">
    <source>
        <dbReference type="EMBL" id="GGC29800.1"/>
    </source>
</evidence>
<reference evidence="2" key="1">
    <citation type="journal article" date="2019" name="Int. J. Syst. Evol. Microbiol.">
        <title>The Global Catalogue of Microorganisms (GCM) 10K type strain sequencing project: providing services to taxonomists for standard genome sequencing and annotation.</title>
        <authorList>
            <consortium name="The Broad Institute Genomics Platform"/>
            <consortium name="The Broad Institute Genome Sequencing Center for Infectious Disease"/>
            <person name="Wu L."/>
            <person name="Ma J."/>
        </authorList>
    </citation>
    <scope>NUCLEOTIDE SEQUENCE [LARGE SCALE GENOMIC DNA]</scope>
    <source>
        <strain evidence="2">CGMCC 1.12479</strain>
    </source>
</reference>